<feature type="transmembrane region" description="Helical" evidence="5">
    <location>
        <begin position="93"/>
        <end position="110"/>
    </location>
</feature>
<dbReference type="InterPro" id="IPR005119">
    <property type="entry name" value="LysR_subst-bd"/>
</dbReference>
<protein>
    <submittedName>
        <fullName evidence="7">LysR family transcriptional regulator</fullName>
    </submittedName>
</protein>
<evidence type="ECO:0000256" key="1">
    <source>
        <dbReference type="ARBA" id="ARBA00009437"/>
    </source>
</evidence>
<keyword evidence="5" id="KW-0812">Transmembrane</keyword>
<dbReference type="Pfam" id="PF03466">
    <property type="entry name" value="LysR_substrate"/>
    <property type="match status" value="1"/>
</dbReference>
<keyword evidence="5" id="KW-0472">Membrane</keyword>
<accession>A0ABU5W6A2</accession>
<keyword evidence="5" id="KW-1133">Transmembrane helix</keyword>
<dbReference type="PANTHER" id="PTHR30346:SF28">
    <property type="entry name" value="HTH-TYPE TRANSCRIPTIONAL REGULATOR CYNR"/>
    <property type="match status" value="1"/>
</dbReference>
<reference evidence="7 8" key="1">
    <citation type="submission" date="2023-12" db="EMBL/GenBank/DDBJ databases">
        <title>Characterization of antibiotic resistance in Aeromonas spp. in hospital effluent.</title>
        <authorList>
            <person name="Negoseki B.R.S."/>
            <person name="Krul D."/>
            <person name="Siqueira A.C."/>
            <person name="Almeida M."/>
            <person name="Mesa D."/>
            <person name="Conte D."/>
            <person name="Dalla-Costa L.M."/>
        </authorList>
    </citation>
    <scope>NUCLEOTIDE SEQUENCE [LARGE SCALE GENOMIC DNA]</scope>
    <source>
        <strain evidence="7 8">36v</strain>
    </source>
</reference>
<feature type="domain" description="HTH lysR-type" evidence="6">
    <location>
        <begin position="1"/>
        <end position="58"/>
    </location>
</feature>
<keyword evidence="4" id="KW-0804">Transcription</keyword>
<evidence type="ECO:0000256" key="3">
    <source>
        <dbReference type="ARBA" id="ARBA00023125"/>
    </source>
</evidence>
<gene>
    <name evidence="7" type="ORF">VCX44_11205</name>
</gene>
<dbReference type="PANTHER" id="PTHR30346">
    <property type="entry name" value="TRANSCRIPTIONAL DUAL REGULATOR HCAR-RELATED"/>
    <property type="match status" value="1"/>
</dbReference>
<sequence>MDLNQIRYYLNLAQTLNFTEAARQSGVSQPSLTRAIQRLEEELGGPLLYRDGKDTRLTALGRDIQLEFMRIQVSLDAVSEIVDTSVMGQRRRLAIGIATTIAPAVMAGFWRHVLTQLPMVELQFFPMRPGEAEAEVLSGRYDLCLLTDPPKPNMKLTVLPLFRECLRLAMAADHSLTRKAEITPAEMSEEPYLDRLHCEFRSALIKHFMDRNIVMRPRVHSEREDWLQQMVAAGVGICALPERSAIVGGIALRPVAGLDLSREVSLVAVSGSGNPREARQILTMARQFDWAG</sequence>
<evidence type="ECO:0000256" key="4">
    <source>
        <dbReference type="ARBA" id="ARBA00023163"/>
    </source>
</evidence>
<dbReference type="CDD" id="cd05466">
    <property type="entry name" value="PBP2_LTTR_substrate"/>
    <property type="match status" value="1"/>
</dbReference>
<dbReference type="Gene3D" id="1.10.10.10">
    <property type="entry name" value="Winged helix-like DNA-binding domain superfamily/Winged helix DNA-binding domain"/>
    <property type="match status" value="1"/>
</dbReference>
<proteinExistence type="inferred from homology"/>
<dbReference type="PRINTS" id="PR00039">
    <property type="entry name" value="HTHLYSR"/>
</dbReference>
<name>A0ABU5W6A2_AERCA</name>
<evidence type="ECO:0000259" key="6">
    <source>
        <dbReference type="PROSITE" id="PS50931"/>
    </source>
</evidence>
<dbReference type="InterPro" id="IPR036388">
    <property type="entry name" value="WH-like_DNA-bd_sf"/>
</dbReference>
<comment type="similarity">
    <text evidence="1">Belongs to the LysR transcriptional regulatory family.</text>
</comment>
<dbReference type="InterPro" id="IPR000847">
    <property type="entry name" value="LysR_HTH_N"/>
</dbReference>
<comment type="caution">
    <text evidence="7">The sequence shown here is derived from an EMBL/GenBank/DDBJ whole genome shotgun (WGS) entry which is preliminary data.</text>
</comment>
<keyword evidence="2" id="KW-0805">Transcription regulation</keyword>
<dbReference type="InterPro" id="IPR036390">
    <property type="entry name" value="WH_DNA-bd_sf"/>
</dbReference>
<dbReference type="RefSeq" id="WP_236277352.1">
    <property type="nucleotide sequence ID" value="NZ_CP091178.1"/>
</dbReference>
<dbReference type="PROSITE" id="PS50931">
    <property type="entry name" value="HTH_LYSR"/>
    <property type="match status" value="1"/>
</dbReference>
<dbReference type="Pfam" id="PF00126">
    <property type="entry name" value="HTH_1"/>
    <property type="match status" value="1"/>
</dbReference>
<evidence type="ECO:0000313" key="7">
    <source>
        <dbReference type="EMBL" id="MEA9436374.1"/>
    </source>
</evidence>
<evidence type="ECO:0000313" key="8">
    <source>
        <dbReference type="Proteomes" id="UP001304847"/>
    </source>
</evidence>
<evidence type="ECO:0000256" key="5">
    <source>
        <dbReference type="SAM" id="Phobius"/>
    </source>
</evidence>
<organism evidence="7 8">
    <name type="scientific">Aeromonas caviae</name>
    <name type="common">Aeromonas punctata</name>
    <dbReference type="NCBI Taxonomy" id="648"/>
    <lineage>
        <taxon>Bacteria</taxon>
        <taxon>Pseudomonadati</taxon>
        <taxon>Pseudomonadota</taxon>
        <taxon>Gammaproteobacteria</taxon>
        <taxon>Aeromonadales</taxon>
        <taxon>Aeromonadaceae</taxon>
        <taxon>Aeromonas</taxon>
    </lineage>
</organism>
<dbReference type="Gene3D" id="3.40.190.10">
    <property type="entry name" value="Periplasmic binding protein-like II"/>
    <property type="match status" value="2"/>
</dbReference>
<dbReference type="SUPFAM" id="SSF53850">
    <property type="entry name" value="Periplasmic binding protein-like II"/>
    <property type="match status" value="1"/>
</dbReference>
<dbReference type="EMBL" id="JAYGOJ010000050">
    <property type="protein sequence ID" value="MEA9436374.1"/>
    <property type="molecule type" value="Genomic_DNA"/>
</dbReference>
<dbReference type="Proteomes" id="UP001304847">
    <property type="component" value="Unassembled WGS sequence"/>
</dbReference>
<keyword evidence="8" id="KW-1185">Reference proteome</keyword>
<dbReference type="SUPFAM" id="SSF46785">
    <property type="entry name" value="Winged helix' DNA-binding domain"/>
    <property type="match status" value="1"/>
</dbReference>
<keyword evidence="3" id="KW-0238">DNA-binding</keyword>
<evidence type="ECO:0000256" key="2">
    <source>
        <dbReference type="ARBA" id="ARBA00023015"/>
    </source>
</evidence>